<proteinExistence type="predicted"/>
<dbReference type="SUPFAM" id="SSF55874">
    <property type="entry name" value="ATPase domain of HSP90 chaperone/DNA topoisomerase II/histidine kinase"/>
    <property type="match status" value="1"/>
</dbReference>
<comment type="caution">
    <text evidence="2">The sequence shown here is derived from an EMBL/GenBank/DDBJ whole genome shotgun (WGS) entry which is preliminary data.</text>
</comment>
<reference evidence="2 3" key="1">
    <citation type="submission" date="2022-03" db="EMBL/GenBank/DDBJ databases">
        <title>Complete genome analysis of Roseomonas KG 17.1 : a prolific producer of plant growth promoters.</title>
        <authorList>
            <person name="Saadouli I."/>
            <person name="Najjari A."/>
            <person name="Mosbah A."/>
            <person name="Ouzari H.I."/>
        </authorList>
    </citation>
    <scope>NUCLEOTIDE SEQUENCE [LARGE SCALE GENOMIC DNA]</scope>
    <source>
        <strain evidence="2 3">KG17-1</strain>
    </source>
</reference>
<dbReference type="Proteomes" id="UP001201985">
    <property type="component" value="Unassembled WGS sequence"/>
</dbReference>
<dbReference type="Gene3D" id="3.30.565.10">
    <property type="entry name" value="Histidine kinase-like ATPase, C-terminal domain"/>
    <property type="match status" value="1"/>
</dbReference>
<gene>
    <name evidence="2" type="ORF">MON41_18885</name>
</gene>
<keyword evidence="3" id="KW-1185">Reference proteome</keyword>
<feature type="region of interest" description="Disordered" evidence="1">
    <location>
        <begin position="618"/>
        <end position="642"/>
    </location>
</feature>
<evidence type="ECO:0000313" key="2">
    <source>
        <dbReference type="EMBL" id="MCI0755738.1"/>
    </source>
</evidence>
<dbReference type="RefSeq" id="WP_241793593.1">
    <property type="nucleotide sequence ID" value="NZ_JALBUU010000052.1"/>
</dbReference>
<dbReference type="InterPro" id="IPR036890">
    <property type="entry name" value="HATPase_C_sf"/>
</dbReference>
<evidence type="ECO:0000313" key="3">
    <source>
        <dbReference type="Proteomes" id="UP001201985"/>
    </source>
</evidence>
<dbReference type="EMBL" id="JALBUU010000052">
    <property type="protein sequence ID" value="MCI0755738.1"/>
    <property type="molecule type" value="Genomic_DNA"/>
</dbReference>
<sequence length="642" mass="73158">MTTMDSLLTEVERQQKYLDRLPENFNYPLFNSMTALESQRRSGYRHTGSAAREIVDNAIEAGARRIDVVFELPQRRREKHQRKQSVTAVAFIDDGSGMLPQMARYALSWGGGTHFEEPNFIGKFGFGLPNASINQTKRVEVYTKTRSAKAVSMVHLDIRDYKSNPHSVQGIKPAVEAKLPDFVQRYLIAQGRTFDHGTIVVWCEPDRLSYRSAGALITHLMDEFGVAYRYLLREMAIYVDAKKVQATDPLFLNPEARYYRTPGDGGAILSMDPTLTVRYFRDPETNETRLERVEDSSELREHDESTLAVGTIAIRVVRFPIGFLEHGGRKAESEANKRFEIRKSRRGMSFVRANREIDTVDVFPRSMSDIASGMGRWPLLQGYAYHWGVEVRFPPELDEVFGITNDKQTVRPIEDFWRLLAREGIDAALSRENRWQADQRRKLEIPRAEPSDEPTPAERALARADVLIGRRPQVPDRDKAQLRQALEDAAVRRAGVTGRSVEEAKRAIEDETKRRPYRINFTDEQNGAFYEPVWEPAGQVVAHVNRLHPFYTALYGELLKLPGGRRAKEAVDVLLLALAKAEVTTDQDETKEFYEVQRRHVWSPFLANALKVLAQTAQPVEEEQASNGSEDYEEDNQAVKAA</sequence>
<keyword evidence="2" id="KW-0547">Nucleotide-binding</keyword>
<keyword evidence="2" id="KW-0067">ATP-binding</keyword>
<evidence type="ECO:0000256" key="1">
    <source>
        <dbReference type="SAM" id="MobiDB-lite"/>
    </source>
</evidence>
<name>A0ABS9W9S2_9PROT</name>
<feature type="compositionally biased region" description="Acidic residues" evidence="1">
    <location>
        <begin position="620"/>
        <end position="636"/>
    </location>
</feature>
<protein>
    <submittedName>
        <fullName evidence="2">ATP-binding protein</fullName>
    </submittedName>
</protein>
<organism evidence="2 3">
    <name type="scientific">Teichococcus vastitatis</name>
    <dbReference type="NCBI Taxonomy" id="2307076"/>
    <lineage>
        <taxon>Bacteria</taxon>
        <taxon>Pseudomonadati</taxon>
        <taxon>Pseudomonadota</taxon>
        <taxon>Alphaproteobacteria</taxon>
        <taxon>Acetobacterales</taxon>
        <taxon>Roseomonadaceae</taxon>
        <taxon>Roseomonas</taxon>
    </lineage>
</organism>
<dbReference type="GO" id="GO:0005524">
    <property type="term" value="F:ATP binding"/>
    <property type="evidence" value="ECO:0007669"/>
    <property type="project" value="UniProtKB-KW"/>
</dbReference>
<accession>A0ABS9W9S2</accession>
<dbReference type="Pfam" id="PF13589">
    <property type="entry name" value="HATPase_c_3"/>
    <property type="match status" value="1"/>
</dbReference>